<proteinExistence type="predicted"/>
<keyword evidence="2" id="KW-1185">Reference proteome</keyword>
<comment type="caution">
    <text evidence="1">The sequence shown here is derived from an EMBL/GenBank/DDBJ whole genome shotgun (WGS) entry which is preliminary data.</text>
</comment>
<accession>A0A840RW10</accession>
<organism evidence="1 2">
    <name type="scientific">Glaciimonas immobilis</name>
    <dbReference type="NCBI Taxonomy" id="728004"/>
    <lineage>
        <taxon>Bacteria</taxon>
        <taxon>Pseudomonadati</taxon>
        <taxon>Pseudomonadota</taxon>
        <taxon>Betaproteobacteria</taxon>
        <taxon>Burkholderiales</taxon>
        <taxon>Oxalobacteraceae</taxon>
        <taxon>Glaciimonas</taxon>
    </lineage>
</organism>
<dbReference type="EMBL" id="JACHHQ010000010">
    <property type="protein sequence ID" value="MBB5202065.1"/>
    <property type="molecule type" value="Genomic_DNA"/>
</dbReference>
<evidence type="ECO:0000313" key="1">
    <source>
        <dbReference type="EMBL" id="MBB5202065.1"/>
    </source>
</evidence>
<sequence>MIDVLWFSLARYVGRKGQLTRVRCVDGPDGGGGQNDDFYI</sequence>
<dbReference type="AlphaFoldDB" id="A0A840RW10"/>
<reference evidence="1 2" key="1">
    <citation type="submission" date="2020-08" db="EMBL/GenBank/DDBJ databases">
        <title>Genomic Encyclopedia of Type Strains, Phase IV (KMG-IV): sequencing the most valuable type-strain genomes for metagenomic binning, comparative biology and taxonomic classification.</title>
        <authorList>
            <person name="Goeker M."/>
        </authorList>
    </citation>
    <scope>NUCLEOTIDE SEQUENCE [LARGE SCALE GENOMIC DNA]</scope>
    <source>
        <strain evidence="1 2">DSM 23240</strain>
    </source>
</reference>
<evidence type="ECO:0000313" key="2">
    <source>
        <dbReference type="Proteomes" id="UP000571084"/>
    </source>
</evidence>
<dbReference type="Proteomes" id="UP000571084">
    <property type="component" value="Unassembled WGS sequence"/>
</dbReference>
<protein>
    <submittedName>
        <fullName evidence="1">Uncharacterized protein</fullName>
    </submittedName>
</protein>
<name>A0A840RW10_9BURK</name>
<gene>
    <name evidence="1" type="ORF">HNR39_003928</name>
</gene>